<feature type="compositionally biased region" description="Polar residues" evidence="1">
    <location>
        <begin position="446"/>
        <end position="461"/>
    </location>
</feature>
<organism evidence="2 3">
    <name type="scientific">Tricholomella constricta</name>
    <dbReference type="NCBI Taxonomy" id="117010"/>
    <lineage>
        <taxon>Eukaryota</taxon>
        <taxon>Fungi</taxon>
        <taxon>Dikarya</taxon>
        <taxon>Basidiomycota</taxon>
        <taxon>Agaricomycotina</taxon>
        <taxon>Agaricomycetes</taxon>
        <taxon>Agaricomycetidae</taxon>
        <taxon>Agaricales</taxon>
        <taxon>Tricholomatineae</taxon>
        <taxon>Lyophyllaceae</taxon>
        <taxon>Tricholomella</taxon>
    </lineage>
</organism>
<name>A0A8H5HF27_9AGAR</name>
<feature type="region of interest" description="Disordered" evidence="1">
    <location>
        <begin position="1"/>
        <end position="65"/>
    </location>
</feature>
<reference evidence="2 3" key="1">
    <citation type="journal article" date="2020" name="ISME J.">
        <title>Uncovering the hidden diversity of litter-decomposition mechanisms in mushroom-forming fungi.</title>
        <authorList>
            <person name="Floudas D."/>
            <person name="Bentzer J."/>
            <person name="Ahren D."/>
            <person name="Johansson T."/>
            <person name="Persson P."/>
            <person name="Tunlid A."/>
        </authorList>
    </citation>
    <scope>NUCLEOTIDE SEQUENCE [LARGE SCALE GENOMIC DNA]</scope>
    <source>
        <strain evidence="2 3">CBS 661.87</strain>
    </source>
</reference>
<feature type="compositionally biased region" description="Polar residues" evidence="1">
    <location>
        <begin position="259"/>
        <end position="281"/>
    </location>
</feature>
<comment type="caution">
    <text evidence="2">The sequence shown here is derived from an EMBL/GenBank/DDBJ whole genome shotgun (WGS) entry which is preliminary data.</text>
</comment>
<evidence type="ECO:0000256" key="1">
    <source>
        <dbReference type="SAM" id="MobiDB-lite"/>
    </source>
</evidence>
<feature type="compositionally biased region" description="Pro residues" evidence="1">
    <location>
        <begin position="138"/>
        <end position="153"/>
    </location>
</feature>
<feature type="compositionally biased region" description="Low complexity" evidence="1">
    <location>
        <begin position="671"/>
        <end position="693"/>
    </location>
</feature>
<dbReference type="OrthoDB" id="3264780at2759"/>
<keyword evidence="3" id="KW-1185">Reference proteome</keyword>
<sequence>MRSAMQNDADGHMAVDQLEEDQDSLFGSPPSSPIRGRSPSPALALPSASDSTQNVGTIALPGSHHRSELPVAPLALSLSNALSELPLRPPAPPINPINPSAQMSSSASPSWSRASSAGPSFKFRQKPSKKTKSKEPTPRPPPPEIPLPDPSGPVPANFLRNQSGLLGTAGLVGGVKPANLSIHRHTRGTNASNPIVVDDEEEQPPILGRQSKFRHPYAKPIDPSLLPTPSTQDVVAMLIGQKDIFPVLESILRLIASGSGPQTSRAATPTPQTSFRKTPQFSSQNSTPTLSSSSLTGPPPKKRKLNRVPAGAADWDVPYPFPPGQGPDSYRTTWERERGKQLISQLVTLIKSAARKAATKIYYQNEQAKQLLESQRAAYAQMQESILSTIVNEPKVHGHYRPSTVTYGLEGEAAAAARAQAHEVLKTDASNGNQKSGGAPAPSPYQPVQLSANGSPASRPQPSTPFDHLISSLLAATPNQNVTSIGSAPTNSVVLPRTTVNAAGTSSANLGIPEVSQTLAVGTSSTGSESMDGLDQGLFDNWMNILQTFPMPSEGFSHSQNHWGILEQPHASTSTPLPTNDDFSFFDFDQTCIVPNHVDPTALDLESIFDTTDTPTASLSTGEPSGSQTQSSLSASNDNVQAIFPQPRLDIAIDPALLAISISQSALSNAASTSNVDSSPSLAASPMPSLSSLGDADPTTPNSATWDLSMPDIFTGAGGDASSADRGFVIGHGYRHGGLAGQGGAEEYLNALLSAHAQGQGQGKEGSAAKVEKGKGRDMVLTAPPRPQLPSIAETEAMRLFTSASAPSLNLIQSTGSAFTSSLPMVALEPAERPLNKADIMRRAAGRKKQLMEEIDYVRTQLWETTIEQGVLSHMSKLCSPSHTT</sequence>
<evidence type="ECO:0000313" key="2">
    <source>
        <dbReference type="EMBL" id="KAF5381956.1"/>
    </source>
</evidence>
<feature type="compositionally biased region" description="Polar residues" evidence="1">
    <location>
        <begin position="614"/>
        <end position="624"/>
    </location>
</feature>
<feature type="region of interest" description="Disordered" evidence="1">
    <location>
        <begin position="671"/>
        <end position="707"/>
    </location>
</feature>
<feature type="compositionally biased region" description="Low complexity" evidence="1">
    <location>
        <begin position="97"/>
        <end position="120"/>
    </location>
</feature>
<evidence type="ECO:0000313" key="3">
    <source>
        <dbReference type="Proteomes" id="UP000565441"/>
    </source>
</evidence>
<feature type="region of interest" description="Disordered" evidence="1">
    <location>
        <begin position="758"/>
        <end position="787"/>
    </location>
</feature>
<feature type="compositionally biased region" description="Low complexity" evidence="1">
    <location>
        <begin position="27"/>
        <end position="49"/>
    </location>
</feature>
<feature type="compositionally biased region" description="Low complexity" evidence="1">
    <location>
        <begin position="625"/>
        <end position="634"/>
    </location>
</feature>
<dbReference type="Proteomes" id="UP000565441">
    <property type="component" value="Unassembled WGS sequence"/>
</dbReference>
<gene>
    <name evidence="2" type="ORF">D9615_004351</name>
</gene>
<dbReference type="AlphaFoldDB" id="A0A8H5HF27"/>
<accession>A0A8H5HF27</accession>
<feature type="region of interest" description="Disordered" evidence="1">
    <location>
        <begin position="427"/>
        <end position="467"/>
    </location>
</feature>
<feature type="region of interest" description="Disordered" evidence="1">
    <location>
        <begin position="259"/>
        <end position="307"/>
    </location>
</feature>
<feature type="region of interest" description="Disordered" evidence="1">
    <location>
        <begin position="614"/>
        <end position="634"/>
    </location>
</feature>
<protein>
    <submittedName>
        <fullName evidence="2">Uncharacterized protein</fullName>
    </submittedName>
</protein>
<proteinExistence type="predicted"/>
<dbReference type="EMBL" id="JAACJP010000009">
    <property type="protein sequence ID" value="KAF5381956.1"/>
    <property type="molecule type" value="Genomic_DNA"/>
</dbReference>
<feature type="compositionally biased region" description="Basic residues" evidence="1">
    <location>
        <begin position="123"/>
        <end position="132"/>
    </location>
</feature>
<feature type="region of interest" description="Disordered" evidence="1">
    <location>
        <begin position="90"/>
        <end position="154"/>
    </location>
</feature>
<feature type="compositionally biased region" description="Low complexity" evidence="1">
    <location>
        <begin position="282"/>
        <end position="296"/>
    </location>
</feature>